<keyword evidence="13" id="KW-1185">Reference proteome</keyword>
<dbReference type="InterPro" id="IPR020845">
    <property type="entry name" value="AMP-binding_CS"/>
</dbReference>
<dbReference type="EMBL" id="FWFO01000007">
    <property type="protein sequence ID" value="SLN72487.1"/>
    <property type="molecule type" value="Genomic_DNA"/>
</dbReference>
<dbReference type="GO" id="GO:0006631">
    <property type="term" value="P:fatty acid metabolic process"/>
    <property type="evidence" value="ECO:0007669"/>
    <property type="project" value="TreeGrafter"/>
</dbReference>
<dbReference type="InterPro" id="IPR000873">
    <property type="entry name" value="AMP-dep_synth/lig_dom"/>
</dbReference>
<evidence type="ECO:0000256" key="1">
    <source>
        <dbReference type="ARBA" id="ARBA00001946"/>
    </source>
</evidence>
<gene>
    <name evidence="12" type="primary">dhbE_2</name>
    <name evidence="12" type="ORF">TRL7639_04325</name>
</gene>
<reference evidence="12 13" key="1">
    <citation type="submission" date="2017-03" db="EMBL/GenBank/DDBJ databases">
        <authorList>
            <person name="Afonso C.L."/>
            <person name="Miller P.J."/>
            <person name="Scott M.A."/>
            <person name="Spackman E."/>
            <person name="Goraichik I."/>
            <person name="Dimitrov K.M."/>
            <person name="Suarez D.L."/>
            <person name="Swayne D.E."/>
        </authorList>
    </citation>
    <scope>NUCLEOTIDE SEQUENCE [LARGE SCALE GENOMIC DNA]</scope>
    <source>
        <strain evidence="12 13">CECT 7639</strain>
    </source>
</reference>
<comment type="cofactor">
    <cofactor evidence="1">
        <name>Mg(2+)</name>
        <dbReference type="ChEBI" id="CHEBI:18420"/>
    </cofactor>
</comment>
<dbReference type="Gene3D" id="3.30.300.30">
    <property type="match status" value="1"/>
</dbReference>
<evidence type="ECO:0000313" key="12">
    <source>
        <dbReference type="EMBL" id="SLN72487.1"/>
    </source>
</evidence>
<comment type="subunit">
    <text evidence="3">Homodimer.</text>
</comment>
<keyword evidence="6" id="KW-0460">Magnesium</keyword>
<dbReference type="Proteomes" id="UP000193077">
    <property type="component" value="Unassembled WGS sequence"/>
</dbReference>
<protein>
    <recommendedName>
        <fullName evidence="9">3-methylmercaptopropionyl-CoA ligase</fullName>
        <ecNumber evidence="8">6.2.1.44</ecNumber>
    </recommendedName>
</protein>
<dbReference type="Pfam" id="PF00501">
    <property type="entry name" value="AMP-binding"/>
    <property type="match status" value="1"/>
</dbReference>
<dbReference type="GO" id="GO:0046872">
    <property type="term" value="F:metal ion binding"/>
    <property type="evidence" value="ECO:0007669"/>
    <property type="project" value="UniProtKB-KW"/>
</dbReference>
<dbReference type="Gene3D" id="3.40.50.12780">
    <property type="entry name" value="N-terminal domain of ligase-like"/>
    <property type="match status" value="1"/>
</dbReference>
<evidence type="ECO:0000256" key="4">
    <source>
        <dbReference type="ARBA" id="ARBA00022598"/>
    </source>
</evidence>
<dbReference type="FunFam" id="3.30.300.30:FF:000008">
    <property type="entry name" value="2,3-dihydroxybenzoate-AMP ligase"/>
    <property type="match status" value="1"/>
</dbReference>
<feature type="domain" description="AMP-dependent synthetase/ligase" evidence="10">
    <location>
        <begin position="28"/>
        <end position="392"/>
    </location>
</feature>
<dbReference type="PANTHER" id="PTHR43201">
    <property type="entry name" value="ACYL-COA SYNTHETASE"/>
    <property type="match status" value="1"/>
</dbReference>
<evidence type="ECO:0000259" key="11">
    <source>
        <dbReference type="Pfam" id="PF13193"/>
    </source>
</evidence>
<evidence type="ECO:0000256" key="2">
    <source>
        <dbReference type="ARBA" id="ARBA00006432"/>
    </source>
</evidence>
<evidence type="ECO:0000313" key="13">
    <source>
        <dbReference type="Proteomes" id="UP000193077"/>
    </source>
</evidence>
<organism evidence="12 13">
    <name type="scientific">Falsiruegeria litorea R37</name>
    <dbReference type="NCBI Taxonomy" id="1200284"/>
    <lineage>
        <taxon>Bacteria</taxon>
        <taxon>Pseudomonadati</taxon>
        <taxon>Pseudomonadota</taxon>
        <taxon>Alphaproteobacteria</taxon>
        <taxon>Rhodobacterales</taxon>
        <taxon>Roseobacteraceae</taxon>
        <taxon>Falsiruegeria</taxon>
    </lineage>
</organism>
<comment type="catalytic activity">
    <reaction evidence="7">
        <text>3-(methylsulfanyl)propanoate + ATP + CoA = 3-(methylsulfanyl)propanoyl-CoA + AMP + diphosphate</text>
        <dbReference type="Rhea" id="RHEA:43052"/>
        <dbReference type="ChEBI" id="CHEBI:30616"/>
        <dbReference type="ChEBI" id="CHEBI:33019"/>
        <dbReference type="ChEBI" id="CHEBI:49016"/>
        <dbReference type="ChEBI" id="CHEBI:57287"/>
        <dbReference type="ChEBI" id="CHEBI:82815"/>
        <dbReference type="ChEBI" id="CHEBI:456215"/>
        <dbReference type="EC" id="6.2.1.44"/>
    </reaction>
    <physiologicalReaction direction="left-to-right" evidence="7">
        <dbReference type="Rhea" id="RHEA:43053"/>
    </physiologicalReaction>
</comment>
<evidence type="ECO:0000256" key="8">
    <source>
        <dbReference type="ARBA" id="ARBA00066616"/>
    </source>
</evidence>
<dbReference type="InterPro" id="IPR025110">
    <property type="entry name" value="AMP-bd_C"/>
</dbReference>
<evidence type="ECO:0000256" key="6">
    <source>
        <dbReference type="ARBA" id="ARBA00022842"/>
    </source>
</evidence>
<dbReference type="Pfam" id="PF13193">
    <property type="entry name" value="AMP-binding_C"/>
    <property type="match status" value="1"/>
</dbReference>
<accession>A0A1Y5TWZ7</accession>
<dbReference type="InterPro" id="IPR045851">
    <property type="entry name" value="AMP-bd_C_sf"/>
</dbReference>
<dbReference type="InterPro" id="IPR042099">
    <property type="entry name" value="ANL_N_sf"/>
</dbReference>
<evidence type="ECO:0000256" key="3">
    <source>
        <dbReference type="ARBA" id="ARBA00011738"/>
    </source>
</evidence>
<keyword evidence="5" id="KW-0479">Metal-binding</keyword>
<name>A0A1Y5TWZ7_9RHOB</name>
<dbReference type="OrthoDB" id="9803968at2"/>
<evidence type="ECO:0000259" key="10">
    <source>
        <dbReference type="Pfam" id="PF00501"/>
    </source>
</evidence>
<comment type="similarity">
    <text evidence="2">Belongs to the ATP-dependent AMP-binding enzyme family.</text>
</comment>
<dbReference type="RefSeq" id="WP_085797966.1">
    <property type="nucleotide sequence ID" value="NZ_FWFO01000007.1"/>
</dbReference>
<evidence type="ECO:0000256" key="7">
    <source>
        <dbReference type="ARBA" id="ARBA00051915"/>
    </source>
</evidence>
<feature type="domain" description="AMP-binding enzyme C-terminal" evidence="11">
    <location>
        <begin position="443"/>
        <end position="518"/>
    </location>
</feature>
<evidence type="ECO:0000256" key="5">
    <source>
        <dbReference type="ARBA" id="ARBA00022723"/>
    </source>
</evidence>
<dbReference type="EC" id="6.2.1.44" evidence="8"/>
<dbReference type="PROSITE" id="PS00455">
    <property type="entry name" value="AMP_BINDING"/>
    <property type="match status" value="1"/>
</dbReference>
<dbReference type="PANTHER" id="PTHR43201:SF5">
    <property type="entry name" value="MEDIUM-CHAIN ACYL-COA LIGASE ACSF2, MITOCHONDRIAL"/>
    <property type="match status" value="1"/>
</dbReference>
<keyword evidence="4 12" id="KW-0436">Ligase</keyword>
<dbReference type="SUPFAM" id="SSF56801">
    <property type="entry name" value="Acetyl-CoA synthetase-like"/>
    <property type="match status" value="1"/>
</dbReference>
<sequence length="537" mass="58337">MAATHSRAEFPIQDDEQIIEQTVGALLREVAAEVPDRLCLIEVHDDGSRGSTWTFAQMLSDAERLAHALLSRFEPGEKICVWAPNVPEWIILEFACALSGLVLVTANPAYQVGELNYVLKQSGSVALFLTESYRGNPMAKIAQQAVGGLEGIREITNIQDHAALYHQASPTSGLPEVDPMSAAQIQYTSGTTGFPKGAMLHHLGLTNNARFYAQALDVEPGSHWATYMPLFHTSGCAMSLLGALANRSPLFVVKLFDPGPILEMLEREKVVWTGGVPTMFVAMLEVMKVRNFDLNSLQVVSSGGSMVAPELVRTVKEVFGCEFVTVYGQTECSPLVTMTRRSDTIEDTCTTIGRPLPQTEVSIRSVSKGTVKALGETGEICVRGYAKMLGYHDNPEATASTIDAEGWLHTGDLGHLDERGYVTINGRVKEMIIRGGENLFPAEIENTLLEHEAVADVAVVGLPDDKWGEIVAAFIRPAEGAVLNGDSLKAHCRERLAAIKTPVVWASVDSFPLTGSGKIQKFALRENYLKGEIQSLP</sequence>
<proteinExistence type="inferred from homology"/>
<dbReference type="GO" id="GO:0031956">
    <property type="term" value="F:medium-chain fatty acid-CoA ligase activity"/>
    <property type="evidence" value="ECO:0007669"/>
    <property type="project" value="TreeGrafter"/>
</dbReference>
<dbReference type="AlphaFoldDB" id="A0A1Y5TWZ7"/>
<evidence type="ECO:0000256" key="9">
    <source>
        <dbReference type="ARBA" id="ARBA00067668"/>
    </source>
</evidence>